<keyword evidence="2" id="KW-1133">Transmembrane helix</keyword>
<feature type="transmembrane region" description="Helical" evidence="2">
    <location>
        <begin position="323"/>
        <end position="341"/>
    </location>
</feature>
<protein>
    <submittedName>
        <fullName evidence="3">Uncharacterized protein</fullName>
    </submittedName>
</protein>
<proteinExistence type="predicted"/>
<reference evidence="3" key="1">
    <citation type="submission" date="2020-07" db="EMBL/GenBank/DDBJ databases">
        <title>Huge and variable diversity of episymbiotic CPR bacteria and DPANN archaea in groundwater ecosystems.</title>
        <authorList>
            <person name="He C.Y."/>
            <person name="Keren R."/>
            <person name="Whittaker M."/>
            <person name="Farag I.F."/>
            <person name="Doudna J."/>
            <person name="Cate J.H.D."/>
            <person name="Banfield J.F."/>
        </authorList>
    </citation>
    <scope>NUCLEOTIDE SEQUENCE</scope>
    <source>
        <strain evidence="3">NC_groundwater_1664_Pr3_B-0.1um_52_9</strain>
    </source>
</reference>
<feature type="transmembrane region" description="Helical" evidence="2">
    <location>
        <begin position="80"/>
        <end position="103"/>
    </location>
</feature>
<evidence type="ECO:0000313" key="4">
    <source>
        <dbReference type="Proteomes" id="UP000807825"/>
    </source>
</evidence>
<feature type="transmembrane region" description="Helical" evidence="2">
    <location>
        <begin position="377"/>
        <end position="397"/>
    </location>
</feature>
<name>A0A9D6V4F5_9BACT</name>
<comment type="caution">
    <text evidence="3">The sequence shown here is derived from an EMBL/GenBank/DDBJ whole genome shotgun (WGS) entry which is preliminary data.</text>
</comment>
<feature type="region of interest" description="Disordered" evidence="1">
    <location>
        <begin position="349"/>
        <end position="369"/>
    </location>
</feature>
<keyword evidence="2" id="KW-0472">Membrane</keyword>
<evidence type="ECO:0000313" key="3">
    <source>
        <dbReference type="EMBL" id="MBI5250435.1"/>
    </source>
</evidence>
<dbReference type="AlphaFoldDB" id="A0A9D6V4F5"/>
<sequence length="700" mass="78418">MNINSSIVRILLGVGVFLAAAIALSTPYVNEDLFLAFAAGRDISQGIVAVPDHWSFTAEGRVWINQAWLSHYLLYLAHEYLGPTGPVALKVFLFASCVILVLLRCMRLGADSGTSLAALIPGILASGPFLGIRPENFGLLFFLLFTTLLTAETLPKWQRRFGVPTVMTVWSNFHGSFMVGLAFLWIKCLLVTWRSYRNGSPSRTEAAEWWLTSVFSTILSGLLSPFGMDNLFMPFKQVGTRAVTEYSADWLPLLSFDHLDQGLLGGGSVYPYLILLGLLIVSMGISFRLANRQYFRNVRADVVMEIVIALVTVVMAFRFRRLVLFSALSLVPLLAAIIQSTKDVLKRAGTPGLPSESQPDLELSRSEQPGHVHSGRASLISVAAASVCLAILVVLSWRAAVVPYLPNNPFRPERPVMRELMSFDSFSEPLVRFIRMNGIGETNLGEKFLVGWELSPYLLQAVPQIKVFMDCRDQSIYPDRVATDYFTIMGVITADGRDPLALLDHYGVTNVAVTTNPIDLQAAIRLMRSRKWACIYADPDSILMVRTDSARFKEALQTDLKGLWFPDEESRTLSRALLSYFLYGRIQPETLEDLKAVARSNPWPDLYVLIVWGMDENGSCFNARTVNYLVTEASRLSEIDPLRDKRGAQILESLTRIHEILQLNAFRCGDPEIAGRFESLKEDSQRKYEHLRARFLGRFF</sequence>
<organism evidence="3 4">
    <name type="scientific">Desulfomonile tiedjei</name>
    <dbReference type="NCBI Taxonomy" id="2358"/>
    <lineage>
        <taxon>Bacteria</taxon>
        <taxon>Pseudomonadati</taxon>
        <taxon>Thermodesulfobacteriota</taxon>
        <taxon>Desulfomonilia</taxon>
        <taxon>Desulfomonilales</taxon>
        <taxon>Desulfomonilaceae</taxon>
        <taxon>Desulfomonile</taxon>
    </lineage>
</organism>
<feature type="transmembrane region" description="Helical" evidence="2">
    <location>
        <begin position="208"/>
        <end position="228"/>
    </location>
</feature>
<dbReference type="Proteomes" id="UP000807825">
    <property type="component" value="Unassembled WGS sequence"/>
</dbReference>
<feature type="transmembrane region" description="Helical" evidence="2">
    <location>
        <begin position="269"/>
        <end position="290"/>
    </location>
</feature>
<dbReference type="EMBL" id="JACRDE010000345">
    <property type="protein sequence ID" value="MBI5250435.1"/>
    <property type="molecule type" value="Genomic_DNA"/>
</dbReference>
<evidence type="ECO:0000256" key="1">
    <source>
        <dbReference type="SAM" id="MobiDB-lite"/>
    </source>
</evidence>
<feature type="transmembrane region" description="Helical" evidence="2">
    <location>
        <begin position="175"/>
        <end position="196"/>
    </location>
</feature>
<accession>A0A9D6V4F5</accession>
<feature type="transmembrane region" description="Helical" evidence="2">
    <location>
        <begin position="302"/>
        <end position="317"/>
    </location>
</feature>
<keyword evidence="2" id="KW-0812">Transmembrane</keyword>
<evidence type="ECO:0000256" key="2">
    <source>
        <dbReference type="SAM" id="Phobius"/>
    </source>
</evidence>
<gene>
    <name evidence="3" type="ORF">HY912_13155</name>
</gene>